<evidence type="ECO:0000313" key="1">
    <source>
        <dbReference type="EMBL" id="KAI0082935.1"/>
    </source>
</evidence>
<reference evidence="1" key="1">
    <citation type="journal article" date="2021" name="Environ. Microbiol.">
        <title>Gene family expansions and transcriptome signatures uncover fungal adaptations to wood decay.</title>
        <authorList>
            <person name="Hage H."/>
            <person name="Miyauchi S."/>
            <person name="Viragh M."/>
            <person name="Drula E."/>
            <person name="Min B."/>
            <person name="Chaduli D."/>
            <person name="Navarro D."/>
            <person name="Favel A."/>
            <person name="Norest M."/>
            <person name="Lesage-Meessen L."/>
            <person name="Balint B."/>
            <person name="Merenyi Z."/>
            <person name="de Eugenio L."/>
            <person name="Morin E."/>
            <person name="Martinez A.T."/>
            <person name="Baldrian P."/>
            <person name="Stursova M."/>
            <person name="Martinez M.J."/>
            <person name="Novotny C."/>
            <person name="Magnuson J.K."/>
            <person name="Spatafora J.W."/>
            <person name="Maurice S."/>
            <person name="Pangilinan J."/>
            <person name="Andreopoulos W."/>
            <person name="LaButti K."/>
            <person name="Hundley H."/>
            <person name="Na H."/>
            <person name="Kuo A."/>
            <person name="Barry K."/>
            <person name="Lipzen A."/>
            <person name="Henrissat B."/>
            <person name="Riley R."/>
            <person name="Ahrendt S."/>
            <person name="Nagy L.G."/>
            <person name="Grigoriev I.V."/>
            <person name="Martin F."/>
            <person name="Rosso M.N."/>
        </authorList>
    </citation>
    <scope>NUCLEOTIDE SEQUENCE</scope>
    <source>
        <strain evidence="1">CBS 384.51</strain>
    </source>
</reference>
<keyword evidence="2" id="KW-1185">Reference proteome</keyword>
<dbReference type="EMBL" id="MU275073">
    <property type="protein sequence ID" value="KAI0082935.1"/>
    <property type="molecule type" value="Genomic_DNA"/>
</dbReference>
<accession>A0ACB8TLX3</accession>
<evidence type="ECO:0000313" key="2">
    <source>
        <dbReference type="Proteomes" id="UP001055072"/>
    </source>
</evidence>
<name>A0ACB8TLX3_9APHY</name>
<comment type="caution">
    <text evidence="1">The sequence shown here is derived from an EMBL/GenBank/DDBJ whole genome shotgun (WGS) entry which is preliminary data.</text>
</comment>
<dbReference type="Proteomes" id="UP001055072">
    <property type="component" value="Unassembled WGS sequence"/>
</dbReference>
<sequence length="444" mass="49733">MARTKQKPKKSTGGHAPRVPIGSVAVVQNEVSPAMELGVEPVAVELSDDILNCPHSDECCGTCLNGGTLVECACGRTLCNVCAPQLTKVSKETLESCTFRCAACERSRSNYRPSCYFGLYRSDETPLFPTGLRVEPQAYVSIKSRMTSPRICIIDIHLPDLIVRGGPGHLLHEYLYPWYHAFTGEARLHYVAHPIDLVKSTLKKEEQFFRALGRTVETISYEHIFIFLTTHSDETRGDLFYEANAACPMSELFEALLAPLFKPLAQKDITFFLLACGGVVDFEDSRNDLQATVNQYNINNCFAFTTKGLIGHAVFPFVNQYVQSTLLQDSREVGTRVEELLDQCLSVGRHTHICWFKPNALPVRYAWTENTVRPWGHQLPYQCPSCLSVYSWSRKAVRPEGIEFYCTGAFPNGTKCTNNTIFTNSLLLTNLPNINKGKWMKGGF</sequence>
<protein>
    <submittedName>
        <fullName evidence="1">Uncharacterized protein</fullName>
    </submittedName>
</protein>
<organism evidence="1 2">
    <name type="scientific">Irpex rosettiformis</name>
    <dbReference type="NCBI Taxonomy" id="378272"/>
    <lineage>
        <taxon>Eukaryota</taxon>
        <taxon>Fungi</taxon>
        <taxon>Dikarya</taxon>
        <taxon>Basidiomycota</taxon>
        <taxon>Agaricomycotina</taxon>
        <taxon>Agaricomycetes</taxon>
        <taxon>Polyporales</taxon>
        <taxon>Irpicaceae</taxon>
        <taxon>Irpex</taxon>
    </lineage>
</organism>
<proteinExistence type="predicted"/>
<gene>
    <name evidence="1" type="ORF">BDY19DRAFT_910981</name>
</gene>